<evidence type="ECO:0000259" key="3">
    <source>
        <dbReference type="PROSITE" id="PS50990"/>
    </source>
</evidence>
<feature type="domain" description="Peptidase C39" evidence="3">
    <location>
        <begin position="64"/>
        <end position="203"/>
    </location>
</feature>
<dbReference type="InterPro" id="IPR011990">
    <property type="entry name" value="TPR-like_helical_dom_sf"/>
</dbReference>
<reference evidence="4 5" key="1">
    <citation type="journal article" date="2016" name="Nat. Commun.">
        <title>Thousands of microbial genomes shed light on interconnected biogeochemical processes in an aquifer system.</title>
        <authorList>
            <person name="Anantharaman K."/>
            <person name="Brown C.T."/>
            <person name="Hug L.A."/>
            <person name="Sharon I."/>
            <person name="Castelle C.J."/>
            <person name="Probst A.J."/>
            <person name="Thomas B.C."/>
            <person name="Singh A."/>
            <person name="Wilkins M.J."/>
            <person name="Karaoz U."/>
            <person name="Brodie E.L."/>
            <person name="Williams K.H."/>
            <person name="Hubbard S.S."/>
            <person name="Banfield J.F."/>
        </authorList>
    </citation>
    <scope>NUCLEOTIDE SEQUENCE [LARGE SCALE GENOMIC DNA]</scope>
</reference>
<dbReference type="GO" id="GO:0016020">
    <property type="term" value="C:membrane"/>
    <property type="evidence" value="ECO:0007669"/>
    <property type="project" value="InterPro"/>
</dbReference>
<dbReference type="InterPro" id="IPR019734">
    <property type="entry name" value="TPR_rpt"/>
</dbReference>
<keyword evidence="2" id="KW-0472">Membrane</keyword>
<accession>A0A1F5ZQK4</accession>
<sequence>MSKNLVLPSIIITTVILIFASVNLLHPKEKSQLVIAPPSIIPSPTIILTIPNRKILENDYHVFQTFNNCGPAALSMALSYNGINISQEILGQDLRPYQIPGGDNDDKSVTLEELAQKAEDLGLIPYHRPRGNIDLVKKFISRGMPVITRTWTRLNEDIGHYRIIKGYDDTTHEIIQDDSLQGKNLRYSYGDFEKLWEKFNYEYLVLVPKEKENLALHILSEYADSKTAWQNAISLSKNHLDQNPDDIYARFNLSVALYNIGDFKSSTEEFEKVENLLPFRTLWYQIEPIEAYYELGNYEKVFSLTDKILNNANRAFSELYILRGGIYKKQGNIGAARNEFEKAVFYNKNLLSAQKALDSL</sequence>
<dbReference type="InterPro" id="IPR039564">
    <property type="entry name" value="Peptidase_C39-like"/>
</dbReference>
<protein>
    <recommendedName>
        <fullName evidence="3">Peptidase C39 domain-containing protein</fullName>
    </recommendedName>
</protein>
<feature type="repeat" description="TPR" evidence="1">
    <location>
        <begin position="317"/>
        <end position="350"/>
    </location>
</feature>
<dbReference type="EMBL" id="MFJE01000013">
    <property type="protein sequence ID" value="OGG14615.1"/>
    <property type="molecule type" value="Genomic_DNA"/>
</dbReference>
<keyword evidence="1" id="KW-0802">TPR repeat</keyword>
<dbReference type="Pfam" id="PF13529">
    <property type="entry name" value="Peptidase_C39_2"/>
    <property type="match status" value="1"/>
</dbReference>
<name>A0A1F5ZQK4_9BACT</name>
<keyword evidence="2" id="KW-1133">Transmembrane helix</keyword>
<dbReference type="STRING" id="1798375.A2773_02405"/>
<feature type="transmembrane region" description="Helical" evidence="2">
    <location>
        <begin position="6"/>
        <end position="25"/>
    </location>
</feature>
<dbReference type="AlphaFoldDB" id="A0A1F5ZQK4"/>
<comment type="caution">
    <text evidence="4">The sequence shown here is derived from an EMBL/GenBank/DDBJ whole genome shotgun (WGS) entry which is preliminary data.</text>
</comment>
<dbReference type="GO" id="GO:0005524">
    <property type="term" value="F:ATP binding"/>
    <property type="evidence" value="ECO:0007669"/>
    <property type="project" value="InterPro"/>
</dbReference>
<gene>
    <name evidence="4" type="ORF">A2773_02405</name>
</gene>
<dbReference type="GO" id="GO:0006508">
    <property type="term" value="P:proteolysis"/>
    <property type="evidence" value="ECO:0007669"/>
    <property type="project" value="InterPro"/>
</dbReference>
<dbReference type="GO" id="GO:0008233">
    <property type="term" value="F:peptidase activity"/>
    <property type="evidence" value="ECO:0007669"/>
    <property type="project" value="InterPro"/>
</dbReference>
<dbReference type="PROSITE" id="PS50990">
    <property type="entry name" value="PEPTIDASE_C39"/>
    <property type="match status" value="1"/>
</dbReference>
<dbReference type="Gene3D" id="1.25.40.10">
    <property type="entry name" value="Tetratricopeptide repeat domain"/>
    <property type="match status" value="1"/>
</dbReference>
<organism evidence="4 5">
    <name type="scientific">Candidatus Gottesmanbacteria bacterium RIFCSPHIGHO2_01_FULL_39_10</name>
    <dbReference type="NCBI Taxonomy" id="1798375"/>
    <lineage>
        <taxon>Bacteria</taxon>
        <taxon>Candidatus Gottesmaniibacteriota</taxon>
    </lineage>
</organism>
<evidence type="ECO:0000313" key="5">
    <source>
        <dbReference type="Proteomes" id="UP000177383"/>
    </source>
</evidence>
<dbReference type="Gene3D" id="3.90.70.10">
    <property type="entry name" value="Cysteine proteinases"/>
    <property type="match status" value="1"/>
</dbReference>
<dbReference type="SUPFAM" id="SSF48452">
    <property type="entry name" value="TPR-like"/>
    <property type="match status" value="1"/>
</dbReference>
<dbReference type="Proteomes" id="UP000177383">
    <property type="component" value="Unassembled WGS sequence"/>
</dbReference>
<proteinExistence type="predicted"/>
<evidence type="ECO:0000256" key="1">
    <source>
        <dbReference type="PROSITE-ProRule" id="PRU00339"/>
    </source>
</evidence>
<evidence type="ECO:0000256" key="2">
    <source>
        <dbReference type="SAM" id="Phobius"/>
    </source>
</evidence>
<evidence type="ECO:0000313" key="4">
    <source>
        <dbReference type="EMBL" id="OGG14615.1"/>
    </source>
</evidence>
<dbReference type="InterPro" id="IPR005074">
    <property type="entry name" value="Peptidase_C39"/>
</dbReference>
<keyword evidence="2" id="KW-0812">Transmembrane</keyword>
<dbReference type="PROSITE" id="PS50005">
    <property type="entry name" value="TPR"/>
    <property type="match status" value="1"/>
</dbReference>